<accession>A0A916N4F4</accession>
<protein>
    <submittedName>
        <fullName evidence="1">Uncharacterized protein</fullName>
    </submittedName>
</protein>
<dbReference type="AlphaFoldDB" id="A0A916N4F4"/>
<name>A0A916N4F4_9BACT</name>
<comment type="caution">
    <text evidence="1">The sequence shown here is derived from an EMBL/GenBank/DDBJ whole genome shotgun (WGS) entry which is preliminary data.</text>
</comment>
<gene>
    <name evidence="1" type="ORF">DYBT9275_00725</name>
</gene>
<evidence type="ECO:0000313" key="1">
    <source>
        <dbReference type="EMBL" id="CAG4991316.1"/>
    </source>
</evidence>
<proteinExistence type="predicted"/>
<reference evidence="1" key="1">
    <citation type="submission" date="2021-04" db="EMBL/GenBank/DDBJ databases">
        <authorList>
            <person name="Rodrigo-Torres L."/>
            <person name="Arahal R. D."/>
            <person name="Lucena T."/>
        </authorList>
    </citation>
    <scope>NUCLEOTIDE SEQUENCE</scope>
    <source>
        <strain evidence="1">CECT 9275</strain>
    </source>
</reference>
<dbReference type="EMBL" id="CAJRAF010000001">
    <property type="protein sequence ID" value="CAG4991316.1"/>
    <property type="molecule type" value="Genomic_DNA"/>
</dbReference>
<dbReference type="Proteomes" id="UP000680038">
    <property type="component" value="Unassembled WGS sequence"/>
</dbReference>
<keyword evidence="2" id="KW-1185">Reference proteome</keyword>
<evidence type="ECO:0000313" key="2">
    <source>
        <dbReference type="Proteomes" id="UP000680038"/>
    </source>
</evidence>
<dbReference type="RefSeq" id="WP_215237451.1">
    <property type="nucleotide sequence ID" value="NZ_CAJRAF010000001.1"/>
</dbReference>
<organism evidence="1 2">
    <name type="scientific">Dyadobacter helix</name>
    <dbReference type="NCBI Taxonomy" id="2822344"/>
    <lineage>
        <taxon>Bacteria</taxon>
        <taxon>Pseudomonadati</taxon>
        <taxon>Bacteroidota</taxon>
        <taxon>Cytophagia</taxon>
        <taxon>Cytophagales</taxon>
        <taxon>Spirosomataceae</taxon>
        <taxon>Dyadobacter</taxon>
    </lineage>
</organism>
<sequence length="105" mass="11641">MDGIASISRYWLRNTVCSYHAGSQHDGPAALNLCADIFYQKVILIGPPKRFDYNVVFALRMKVFGIKLEKASRGEWVKGFVHVAKGGQLNGSSPGPISFERRKGL</sequence>